<dbReference type="Proteomes" id="UP001174909">
    <property type="component" value="Unassembled WGS sequence"/>
</dbReference>
<reference evidence="2" key="1">
    <citation type="submission" date="2023-03" db="EMBL/GenBank/DDBJ databases">
        <authorList>
            <person name="Steffen K."/>
            <person name="Cardenas P."/>
        </authorList>
    </citation>
    <scope>NUCLEOTIDE SEQUENCE</scope>
</reference>
<sequence length="62" mass="6981">MSTRWTSGWRWRKPSAGSPSSTPKWCGFRPTIWVARRNAPWTRTDVSSSRPPCASTLISSVT</sequence>
<name>A0AA35QS04_GEOBA</name>
<evidence type="ECO:0000256" key="1">
    <source>
        <dbReference type="SAM" id="MobiDB-lite"/>
    </source>
</evidence>
<dbReference type="EMBL" id="CASHTH010000012">
    <property type="protein sequence ID" value="CAI7988937.1"/>
    <property type="molecule type" value="Genomic_DNA"/>
</dbReference>
<keyword evidence="3" id="KW-1185">Reference proteome</keyword>
<proteinExistence type="predicted"/>
<protein>
    <submittedName>
        <fullName evidence="2">Uncharacterized protein</fullName>
    </submittedName>
</protein>
<accession>A0AA35QS04</accession>
<dbReference type="AlphaFoldDB" id="A0AA35QS04"/>
<feature type="region of interest" description="Disordered" evidence="1">
    <location>
        <begin position="1"/>
        <end position="23"/>
    </location>
</feature>
<gene>
    <name evidence="2" type="ORF">GBAR_LOCUS85</name>
</gene>
<evidence type="ECO:0000313" key="2">
    <source>
        <dbReference type="EMBL" id="CAI7988937.1"/>
    </source>
</evidence>
<organism evidence="2 3">
    <name type="scientific">Geodia barretti</name>
    <name type="common">Barrett's horny sponge</name>
    <dbReference type="NCBI Taxonomy" id="519541"/>
    <lineage>
        <taxon>Eukaryota</taxon>
        <taxon>Metazoa</taxon>
        <taxon>Porifera</taxon>
        <taxon>Demospongiae</taxon>
        <taxon>Heteroscleromorpha</taxon>
        <taxon>Tetractinellida</taxon>
        <taxon>Astrophorina</taxon>
        <taxon>Geodiidae</taxon>
        <taxon>Geodia</taxon>
    </lineage>
</organism>
<comment type="caution">
    <text evidence="2">The sequence shown here is derived from an EMBL/GenBank/DDBJ whole genome shotgun (WGS) entry which is preliminary data.</text>
</comment>
<evidence type="ECO:0000313" key="3">
    <source>
        <dbReference type="Proteomes" id="UP001174909"/>
    </source>
</evidence>